<keyword evidence="5 6" id="KW-0539">Nucleus</keyword>
<comment type="subcellular location">
    <subcellularLocation>
        <location evidence="1 6">Nucleus</location>
    </subcellularLocation>
</comment>
<proteinExistence type="inferred from homology"/>
<dbReference type="AlphaFoldDB" id="A0A4Y1QZ29"/>
<dbReference type="GO" id="GO:0005666">
    <property type="term" value="C:RNA polymerase III complex"/>
    <property type="evidence" value="ECO:0007669"/>
    <property type="project" value="TreeGrafter"/>
</dbReference>
<feature type="non-terminal residue" evidence="10">
    <location>
        <position position="1"/>
    </location>
</feature>
<dbReference type="Pfam" id="PF03876">
    <property type="entry name" value="SHS2_Rpb7-N"/>
    <property type="match status" value="1"/>
</dbReference>
<reference evidence="10" key="1">
    <citation type="journal article" date="2019" name="Science">
        <title>Mutation of a bHLH transcription factor allowed almond domestication.</title>
        <authorList>
            <person name="Sanchez-Perez R."/>
            <person name="Pavan S."/>
            <person name="Mazzeo R."/>
            <person name="Moldovan C."/>
            <person name="Aiese Cigliano R."/>
            <person name="Del Cueto J."/>
            <person name="Ricciardi F."/>
            <person name="Lotti C."/>
            <person name="Ricciardi L."/>
            <person name="Dicenta F."/>
            <person name="Lopez-Marques R.L."/>
            <person name="Lindberg Moller B."/>
        </authorList>
    </citation>
    <scope>NUCLEOTIDE SEQUENCE</scope>
</reference>
<dbReference type="PANTHER" id="PTHR12709:SF1">
    <property type="entry name" value="DNA-DIRECTED RNA POLYMERASE III SUBUNIT RPC8"/>
    <property type="match status" value="1"/>
</dbReference>
<feature type="domain" description="RNA polymerase Rpb7-like N-terminal" evidence="8">
    <location>
        <begin position="100"/>
        <end position="156"/>
    </location>
</feature>
<sequence length="285" mass="31933">KTLPFPSPRCRERPHPPPPPPPPGATVYLTVATPVTALHRSWDRSQNDRLASPVLSHPVAAAGTAGFGRKIKKTGRFREKIFSIFSDFSGHQILQSSRIEHTLRLPPHLLSLRLEDAVRGELEKLFLDKVIANLGLCISVHSIQSIKDGFILPNDGHPTFRAILTLCIDGLLFDKEACLCLTHMSLEFFDDIYVPVHLLPVPSHSVPDPGKRDRVMWIWKFPDSDEELIKFQVHSVNFPPIPIEQPEDSKPFAPMVVTGSIDFDGLGPVSWWVDAEDKDEEPEDP</sequence>
<dbReference type="EMBL" id="AP019298">
    <property type="protein sequence ID" value="BBG97116.1"/>
    <property type="molecule type" value="Genomic_DNA"/>
</dbReference>
<dbReference type="InterPro" id="IPR012340">
    <property type="entry name" value="NA-bd_OB-fold"/>
</dbReference>
<evidence type="ECO:0000256" key="5">
    <source>
        <dbReference type="ARBA" id="ARBA00023242"/>
    </source>
</evidence>
<name>A0A4Y1QZ29_PRUDU</name>
<dbReference type="SUPFAM" id="SSF88798">
    <property type="entry name" value="N-terminal, heterodimerisation domain of RBP7 (RpoE)"/>
    <property type="match status" value="1"/>
</dbReference>
<organism evidence="10">
    <name type="scientific">Prunus dulcis</name>
    <name type="common">Almond</name>
    <name type="synonym">Amygdalus dulcis</name>
    <dbReference type="NCBI Taxonomy" id="3755"/>
    <lineage>
        <taxon>Eukaryota</taxon>
        <taxon>Viridiplantae</taxon>
        <taxon>Streptophyta</taxon>
        <taxon>Embryophyta</taxon>
        <taxon>Tracheophyta</taxon>
        <taxon>Spermatophyta</taxon>
        <taxon>Magnoliopsida</taxon>
        <taxon>eudicotyledons</taxon>
        <taxon>Gunneridae</taxon>
        <taxon>Pentapetalae</taxon>
        <taxon>rosids</taxon>
        <taxon>fabids</taxon>
        <taxon>Rosales</taxon>
        <taxon>Rosaceae</taxon>
        <taxon>Amygdaloideae</taxon>
        <taxon>Amygdaleae</taxon>
        <taxon>Prunus</taxon>
    </lineage>
</organism>
<dbReference type="InterPro" id="IPR045113">
    <property type="entry name" value="Rpb7-like"/>
</dbReference>
<dbReference type="Gene3D" id="3.30.1490.120">
    <property type="entry name" value="RNA polymerase Rpb7-like, N-terminal domain"/>
    <property type="match status" value="1"/>
</dbReference>
<accession>A0A4Y1QZ29</accession>
<evidence type="ECO:0000313" key="10">
    <source>
        <dbReference type="EMBL" id="BBG97116.1"/>
    </source>
</evidence>
<protein>
    <recommendedName>
        <fullName evidence="6">DNA-directed RNA polymerase subunit</fullName>
    </recommendedName>
</protein>
<evidence type="ECO:0000256" key="2">
    <source>
        <dbReference type="ARBA" id="ARBA00009307"/>
    </source>
</evidence>
<dbReference type="InterPro" id="IPR013238">
    <property type="entry name" value="RNA_pol_III_Rbc25"/>
</dbReference>
<comment type="function">
    <text evidence="6">DNA-dependent RNA polymerase which catalyzes the transcription of DNA into RNA using the four ribonucleoside triphosphates as substrates.</text>
</comment>
<keyword evidence="4 6" id="KW-0804">Transcription</keyword>
<dbReference type="PANTHER" id="PTHR12709">
    <property type="entry name" value="DNA-DIRECTED RNA POLYMERASE II, III"/>
    <property type="match status" value="1"/>
</dbReference>
<feature type="region of interest" description="Disordered" evidence="7">
    <location>
        <begin position="1"/>
        <end position="24"/>
    </location>
</feature>
<dbReference type="InterPro" id="IPR005576">
    <property type="entry name" value="Rpb7-like_N"/>
</dbReference>
<dbReference type="Pfam" id="PF08292">
    <property type="entry name" value="RNA_pol_Rbc25"/>
    <property type="match status" value="1"/>
</dbReference>
<evidence type="ECO:0000259" key="9">
    <source>
        <dbReference type="Pfam" id="PF08292"/>
    </source>
</evidence>
<comment type="similarity">
    <text evidence="2">Belongs to the eukaryotic RPB7/RPC8 RNA polymerase subunit family.</text>
</comment>
<evidence type="ECO:0000256" key="7">
    <source>
        <dbReference type="SAM" id="MobiDB-lite"/>
    </source>
</evidence>
<evidence type="ECO:0000256" key="4">
    <source>
        <dbReference type="ARBA" id="ARBA00023163"/>
    </source>
</evidence>
<gene>
    <name evidence="10" type="ORF">Prudu_006135</name>
</gene>
<dbReference type="Gene3D" id="2.40.50.140">
    <property type="entry name" value="Nucleic acid-binding proteins"/>
    <property type="match status" value="1"/>
</dbReference>
<evidence type="ECO:0000259" key="8">
    <source>
        <dbReference type="Pfam" id="PF03876"/>
    </source>
</evidence>
<dbReference type="InterPro" id="IPR036898">
    <property type="entry name" value="RNA_pol_Rpb7-like_N_sf"/>
</dbReference>
<evidence type="ECO:0000256" key="6">
    <source>
        <dbReference type="RuleBase" id="RU369086"/>
    </source>
</evidence>
<keyword evidence="3 6" id="KW-0240">DNA-directed RNA polymerase</keyword>
<dbReference type="GO" id="GO:0006384">
    <property type="term" value="P:transcription initiation at RNA polymerase III promoter"/>
    <property type="evidence" value="ECO:0007669"/>
    <property type="project" value="TreeGrafter"/>
</dbReference>
<evidence type="ECO:0000256" key="3">
    <source>
        <dbReference type="ARBA" id="ARBA00022478"/>
    </source>
</evidence>
<feature type="domain" description="RNA polymerase III subunit Rpc25" evidence="9">
    <location>
        <begin position="183"/>
        <end position="272"/>
    </location>
</feature>
<evidence type="ECO:0000256" key="1">
    <source>
        <dbReference type="ARBA" id="ARBA00004123"/>
    </source>
</evidence>